<accession>A0A5E4FQ66</accession>
<gene>
    <name evidence="1" type="ORF">ALMOND_2B017815</name>
</gene>
<name>A0A5E4FQ66_PRUDU</name>
<dbReference type="Proteomes" id="UP000327085">
    <property type="component" value="Chromosome 4"/>
</dbReference>
<dbReference type="AlphaFoldDB" id="A0A5E4FQ66"/>
<dbReference type="Gramene" id="VVA29530">
    <property type="protein sequence ID" value="VVA29530"/>
    <property type="gene ID" value="Prudul26B017815"/>
</dbReference>
<keyword evidence="1" id="KW-0648">Protein biosynthesis</keyword>
<sequence length="87" mass="9861">MECDDLIYRFKRFNPSHKLNKNFMGKMLSLSKDLTEEMIEEYEGEDASQKVIDGDAVPEKTEGALPDPVAAEDVVPALIEKTVERMI</sequence>
<proteinExistence type="predicted"/>
<evidence type="ECO:0000313" key="2">
    <source>
        <dbReference type="Proteomes" id="UP000327085"/>
    </source>
</evidence>
<dbReference type="InParanoid" id="A0A5E4FQ66"/>
<dbReference type="EMBL" id="CABIKO010000167">
    <property type="protein sequence ID" value="VVA29530.1"/>
    <property type="molecule type" value="Genomic_DNA"/>
</dbReference>
<protein>
    <submittedName>
        <fullName evidence="1">PREDICTED: eukaryotic translation initiation factor 5B partial</fullName>
    </submittedName>
</protein>
<organism evidence="1 2">
    <name type="scientific">Prunus dulcis</name>
    <name type="common">Almond</name>
    <name type="synonym">Amygdalus dulcis</name>
    <dbReference type="NCBI Taxonomy" id="3755"/>
    <lineage>
        <taxon>Eukaryota</taxon>
        <taxon>Viridiplantae</taxon>
        <taxon>Streptophyta</taxon>
        <taxon>Embryophyta</taxon>
        <taxon>Tracheophyta</taxon>
        <taxon>Spermatophyta</taxon>
        <taxon>Magnoliopsida</taxon>
        <taxon>eudicotyledons</taxon>
        <taxon>Gunneridae</taxon>
        <taxon>Pentapetalae</taxon>
        <taxon>rosids</taxon>
        <taxon>fabids</taxon>
        <taxon>Rosales</taxon>
        <taxon>Rosaceae</taxon>
        <taxon>Amygdaloideae</taxon>
        <taxon>Amygdaleae</taxon>
        <taxon>Prunus</taxon>
    </lineage>
</organism>
<keyword evidence="1" id="KW-0396">Initiation factor</keyword>
<dbReference type="GO" id="GO:0003743">
    <property type="term" value="F:translation initiation factor activity"/>
    <property type="evidence" value="ECO:0007669"/>
    <property type="project" value="UniProtKB-KW"/>
</dbReference>
<reference evidence="2" key="1">
    <citation type="journal article" date="2020" name="Plant J.">
        <title>Transposons played a major role in the diversification between the closely related almond and peach genomes: results from the almond genome sequence.</title>
        <authorList>
            <person name="Alioto T."/>
            <person name="Alexiou K.G."/>
            <person name="Bardil A."/>
            <person name="Barteri F."/>
            <person name="Castanera R."/>
            <person name="Cruz F."/>
            <person name="Dhingra A."/>
            <person name="Duval H."/>
            <person name="Fernandez I Marti A."/>
            <person name="Frias L."/>
            <person name="Galan B."/>
            <person name="Garcia J.L."/>
            <person name="Howad W."/>
            <person name="Gomez-Garrido J."/>
            <person name="Gut M."/>
            <person name="Julca I."/>
            <person name="Morata J."/>
            <person name="Puigdomenech P."/>
            <person name="Ribeca P."/>
            <person name="Rubio Cabetas M.J."/>
            <person name="Vlasova A."/>
            <person name="Wirthensohn M."/>
            <person name="Garcia-Mas J."/>
            <person name="Gabaldon T."/>
            <person name="Casacuberta J.M."/>
            <person name="Arus P."/>
        </authorList>
    </citation>
    <scope>NUCLEOTIDE SEQUENCE [LARGE SCALE GENOMIC DNA]</scope>
    <source>
        <strain evidence="2">cv. Texas</strain>
    </source>
</reference>
<evidence type="ECO:0000313" key="1">
    <source>
        <dbReference type="EMBL" id="VVA29530.1"/>
    </source>
</evidence>